<feature type="domain" description="Winged helix-turn helix" evidence="3">
    <location>
        <begin position="95"/>
        <end position="154"/>
    </location>
</feature>
<evidence type="ECO:0000259" key="3">
    <source>
        <dbReference type="Pfam" id="PF13592"/>
    </source>
</evidence>
<organism evidence="5 6">
    <name type="scientific">Marinobacter persicus</name>
    <dbReference type="NCBI Taxonomy" id="930118"/>
    <lineage>
        <taxon>Bacteria</taxon>
        <taxon>Pseudomonadati</taxon>
        <taxon>Pseudomonadota</taxon>
        <taxon>Gammaproteobacteria</taxon>
        <taxon>Pseudomonadales</taxon>
        <taxon>Marinobacteraceae</taxon>
        <taxon>Marinobacter</taxon>
    </lineage>
</organism>
<dbReference type="Gene3D" id="3.30.420.10">
    <property type="entry name" value="Ribonuclease H-like superfamily/Ribonuclease H"/>
    <property type="match status" value="1"/>
</dbReference>
<dbReference type="RefSeq" id="WP_104417682.1">
    <property type="nucleotide sequence ID" value="NZ_PTIT01000094.1"/>
</dbReference>
<dbReference type="InterPro" id="IPR009057">
    <property type="entry name" value="Homeodomain-like_sf"/>
</dbReference>
<dbReference type="OrthoDB" id="129174at2"/>
<evidence type="ECO:0000313" key="5">
    <source>
        <dbReference type="EMBL" id="PPK49897.1"/>
    </source>
</evidence>
<protein>
    <submittedName>
        <fullName evidence="5">Transposase</fullName>
    </submittedName>
</protein>
<dbReference type="EMBL" id="PTIT01000094">
    <property type="protein sequence ID" value="PPK47943.1"/>
    <property type="molecule type" value="Genomic_DNA"/>
</dbReference>
<evidence type="ECO:0000259" key="1">
    <source>
        <dbReference type="Pfam" id="PF13358"/>
    </source>
</evidence>
<keyword evidence="7" id="KW-1185">Reference proteome</keyword>
<dbReference type="InterPro" id="IPR025959">
    <property type="entry name" value="Winged_HTH_dom"/>
</dbReference>
<dbReference type="InterPro" id="IPR047655">
    <property type="entry name" value="Transpos_IS630-like"/>
</dbReference>
<dbReference type="Pfam" id="PF13358">
    <property type="entry name" value="DDE_3"/>
    <property type="match status" value="1"/>
</dbReference>
<evidence type="ECO:0000313" key="4">
    <source>
        <dbReference type="EMBL" id="PPK47943.1"/>
    </source>
</evidence>
<dbReference type="Pfam" id="PF13518">
    <property type="entry name" value="HTH_28"/>
    <property type="match status" value="1"/>
</dbReference>
<feature type="domain" description="Tc1-like transposase DDE" evidence="1">
    <location>
        <begin position="169"/>
        <end position="311"/>
    </location>
</feature>
<dbReference type="SUPFAM" id="SSF46689">
    <property type="entry name" value="Homeodomain-like"/>
    <property type="match status" value="1"/>
</dbReference>
<evidence type="ECO:0000313" key="6">
    <source>
        <dbReference type="Proteomes" id="UP000239446"/>
    </source>
</evidence>
<evidence type="ECO:0000313" key="7">
    <source>
        <dbReference type="Proteomes" id="UP000239648"/>
    </source>
</evidence>
<accession>A0A2S6G1L8</accession>
<dbReference type="AlphaFoldDB" id="A0A2S6G1L8"/>
<dbReference type="InterPro" id="IPR038717">
    <property type="entry name" value="Tc1-like_DDE_dom"/>
</dbReference>
<dbReference type="PANTHER" id="PTHR46564">
    <property type="entry name" value="TRANSPOSASE"/>
    <property type="match status" value="1"/>
</dbReference>
<dbReference type="EMBL" id="PTIU01000095">
    <property type="protein sequence ID" value="PPK49897.1"/>
    <property type="molecule type" value="Genomic_DNA"/>
</dbReference>
<reference evidence="5 6" key="2">
    <citation type="submission" date="2018-02" db="EMBL/GenBank/DDBJ databases">
        <title>Subsurface microbial communities from deep shales in Ohio and West Virginia, USA.</title>
        <authorList>
            <person name="Wrighton K."/>
        </authorList>
    </citation>
    <scope>NUCLEOTIDE SEQUENCE [LARGE SCALE GENOMIC DNA]</scope>
    <source>
        <strain evidence="5 6">UTICA-S1B9</strain>
    </source>
</reference>
<sequence length="342" mass="39580">MRHDDGRKLDHKTLEAIRVRAVQRVMDGESPEVVIKALGMSRARIYEWLAAYREGGFDALKAKQISGRPKKLSGEQIRELYTWITTFTPDQLKFDFALWTRGRVRELIRQKFNVRLSDVSVGRLLRNLGLTPQKPLHRAYQQKPEAVKQWKEETYPEIRKEAKKVGATIYFGDEASIRSDYHSGTTWAPKGETPIIRNTGSRFSINLISAISPRGELRFKTIQGTMNTDAFLGFLKALVQDADKPVFLILDNHPVHHARRVREYVESLDGKLRLFFLPPYSPELNPDESVWGYIKYHHVGKKIINSKEQLRSIVYRQLRRLQKLPRLLKSFFGHPDLAYIAG</sequence>
<gene>
    <name evidence="5" type="ORF">B0H24_10951</name>
    <name evidence="4" type="ORF">BY455_1941</name>
</gene>
<proteinExistence type="predicted"/>
<dbReference type="Proteomes" id="UP000239648">
    <property type="component" value="Unassembled WGS sequence"/>
</dbReference>
<dbReference type="GO" id="GO:0003676">
    <property type="term" value="F:nucleic acid binding"/>
    <property type="evidence" value="ECO:0007669"/>
    <property type="project" value="InterPro"/>
</dbReference>
<feature type="domain" description="Insertion element IS150 protein InsJ-like helix-turn-helix" evidence="2">
    <location>
        <begin position="18"/>
        <end position="70"/>
    </location>
</feature>
<reference evidence="4 7" key="1">
    <citation type="submission" date="2018-02" db="EMBL/GenBank/DDBJ databases">
        <title>Deep subsurface shale carbon reservoir microbial communities from Ohio and West Virginia, USA.</title>
        <authorList>
            <person name="Wrighton K."/>
        </authorList>
    </citation>
    <scope>NUCLEOTIDE SEQUENCE [LARGE SCALE GENOMIC DNA]</scope>
    <source>
        <strain evidence="4 7">UTICA-S1B6</strain>
    </source>
</reference>
<comment type="caution">
    <text evidence="5">The sequence shown here is derived from an EMBL/GenBank/DDBJ whole genome shotgun (WGS) entry which is preliminary data.</text>
</comment>
<dbReference type="Pfam" id="PF13592">
    <property type="entry name" value="HTH_33"/>
    <property type="match status" value="1"/>
</dbReference>
<dbReference type="InterPro" id="IPR036397">
    <property type="entry name" value="RNaseH_sf"/>
</dbReference>
<dbReference type="PANTHER" id="PTHR46564:SF1">
    <property type="entry name" value="TRANSPOSASE"/>
    <property type="match status" value="1"/>
</dbReference>
<name>A0A2S6G1L8_9GAMM</name>
<dbReference type="InterPro" id="IPR055247">
    <property type="entry name" value="InsJ-like_HTH"/>
</dbReference>
<dbReference type="Proteomes" id="UP000239446">
    <property type="component" value="Unassembled WGS sequence"/>
</dbReference>
<evidence type="ECO:0000259" key="2">
    <source>
        <dbReference type="Pfam" id="PF13518"/>
    </source>
</evidence>
<dbReference type="NCBIfam" id="NF033545">
    <property type="entry name" value="transpos_IS630"/>
    <property type="match status" value="1"/>
</dbReference>